<dbReference type="AlphaFoldDB" id="A0AAD4LTM2"/>
<evidence type="ECO:0000256" key="1">
    <source>
        <dbReference type="SAM" id="MobiDB-lite"/>
    </source>
</evidence>
<feature type="compositionally biased region" description="Acidic residues" evidence="1">
    <location>
        <begin position="408"/>
        <end position="419"/>
    </location>
</feature>
<comment type="caution">
    <text evidence="2">The sequence shown here is derived from an EMBL/GenBank/DDBJ whole genome shotgun (WGS) entry which is preliminary data.</text>
</comment>
<feature type="compositionally biased region" description="Polar residues" evidence="1">
    <location>
        <begin position="274"/>
        <end position="285"/>
    </location>
</feature>
<feature type="compositionally biased region" description="Low complexity" evidence="1">
    <location>
        <begin position="286"/>
        <end position="301"/>
    </location>
</feature>
<feature type="region of interest" description="Disordered" evidence="1">
    <location>
        <begin position="251"/>
        <end position="319"/>
    </location>
</feature>
<accession>A0AAD4LTM2</accession>
<reference evidence="2" key="1">
    <citation type="submission" date="2022-01" db="EMBL/GenBank/DDBJ databases">
        <title>Comparative genomics reveals a dynamic genome evolution in the ectomycorrhizal milk-cap (Lactarius) mushrooms.</title>
        <authorList>
            <consortium name="DOE Joint Genome Institute"/>
            <person name="Lebreton A."/>
            <person name="Tang N."/>
            <person name="Kuo A."/>
            <person name="LaButti K."/>
            <person name="Drula E."/>
            <person name="Barry K."/>
            <person name="Clum A."/>
            <person name="Lipzen A."/>
            <person name="Mousain D."/>
            <person name="Ng V."/>
            <person name="Wang R."/>
            <person name="Wang X."/>
            <person name="Dai Y."/>
            <person name="Henrissat B."/>
            <person name="Grigoriev I.V."/>
            <person name="Guerin-Laguette A."/>
            <person name="Yu F."/>
            <person name="Martin F.M."/>
        </authorList>
    </citation>
    <scope>NUCLEOTIDE SEQUENCE</scope>
    <source>
        <strain evidence="2">QP</strain>
    </source>
</reference>
<sequence length="441" mass="48328">MFRTQSLPFTHENSMVDMIAPPPSSVSSPSTQMPTVFVHPPEEEQEESQPWCAFDASKENTAISGAVFTTPEMDVVVSKFDIWSQTVHPTAEPAPSFHRSQTDSDVFITRRDSLGPLRPGSSSNTLGLASIPESPKRHKERDDDDIIEVMKVRRSEGMPDVAYAHGTVPVFRKPKTLRSRAAQALRSIKNVGKVPRRPALEHVEHVFPAKENSGHTAPTHAPAWADKHAKFLPTQPSAPPLKKRMSQPLSNLFSLGQGNPASASGVSDAAGPTLSPSGRFQTMPHSRSTSATVSTSASTSTLHLQTDGPARPTSPSFSIRGTRHKFSFVNLQSIFSGNTTVPHEPEREPELEQEPVATTPDAETGYPDPELSRTVQTPVGDGWDSEEDYDSPRRHANLGTTMRRPADEADEGPSLEEQEFSFEMRLNSLHFDSFSFDADAF</sequence>
<protein>
    <submittedName>
        <fullName evidence="2">Uncharacterized protein</fullName>
    </submittedName>
</protein>
<dbReference type="Proteomes" id="UP001201163">
    <property type="component" value="Unassembled WGS sequence"/>
</dbReference>
<feature type="compositionally biased region" description="Polar residues" evidence="1">
    <location>
        <begin position="251"/>
        <end position="265"/>
    </location>
</feature>
<feature type="region of interest" description="Disordered" evidence="1">
    <location>
        <begin position="112"/>
        <end position="141"/>
    </location>
</feature>
<gene>
    <name evidence="2" type="ORF">EDB92DRAFT_1828568</name>
</gene>
<name>A0AAD4LTM2_9AGAM</name>
<proteinExistence type="predicted"/>
<evidence type="ECO:0000313" key="3">
    <source>
        <dbReference type="Proteomes" id="UP001201163"/>
    </source>
</evidence>
<organism evidence="2 3">
    <name type="scientific">Lactarius akahatsu</name>
    <dbReference type="NCBI Taxonomy" id="416441"/>
    <lineage>
        <taxon>Eukaryota</taxon>
        <taxon>Fungi</taxon>
        <taxon>Dikarya</taxon>
        <taxon>Basidiomycota</taxon>
        <taxon>Agaricomycotina</taxon>
        <taxon>Agaricomycetes</taxon>
        <taxon>Russulales</taxon>
        <taxon>Russulaceae</taxon>
        <taxon>Lactarius</taxon>
    </lineage>
</organism>
<dbReference type="EMBL" id="JAKELL010000001">
    <property type="protein sequence ID" value="KAH9001746.1"/>
    <property type="molecule type" value="Genomic_DNA"/>
</dbReference>
<keyword evidence="3" id="KW-1185">Reference proteome</keyword>
<evidence type="ECO:0000313" key="2">
    <source>
        <dbReference type="EMBL" id="KAH9001746.1"/>
    </source>
</evidence>
<feature type="region of interest" description="Disordered" evidence="1">
    <location>
        <begin position="337"/>
        <end position="419"/>
    </location>
</feature>